<organism evidence="3 4">
    <name type="scientific">Ostreococcus lucimarinus (strain CCE9901)</name>
    <dbReference type="NCBI Taxonomy" id="436017"/>
    <lineage>
        <taxon>Eukaryota</taxon>
        <taxon>Viridiplantae</taxon>
        <taxon>Chlorophyta</taxon>
        <taxon>Mamiellophyceae</taxon>
        <taxon>Mamiellales</taxon>
        <taxon>Bathycoccaceae</taxon>
        <taxon>Ostreococcus</taxon>
    </lineage>
</organism>
<feature type="compositionally biased region" description="Low complexity" evidence="2">
    <location>
        <begin position="240"/>
        <end position="255"/>
    </location>
</feature>
<protein>
    <submittedName>
        <fullName evidence="3">Uncharacterized protein</fullName>
    </submittedName>
</protein>
<reference evidence="3 4" key="1">
    <citation type="journal article" date="2007" name="Proc. Natl. Acad. Sci. U.S.A.">
        <title>The tiny eukaryote Ostreococcus provides genomic insights into the paradox of plankton speciation.</title>
        <authorList>
            <person name="Palenik B."/>
            <person name="Grimwood J."/>
            <person name="Aerts A."/>
            <person name="Rouze P."/>
            <person name="Salamov A."/>
            <person name="Putnam N."/>
            <person name="Dupont C."/>
            <person name="Jorgensen R."/>
            <person name="Derelle E."/>
            <person name="Rombauts S."/>
            <person name="Zhou K."/>
            <person name="Otillar R."/>
            <person name="Merchant S.S."/>
            <person name="Podell S."/>
            <person name="Gaasterland T."/>
            <person name="Napoli C."/>
            <person name="Gendler K."/>
            <person name="Manuell A."/>
            <person name="Tai V."/>
            <person name="Vallon O."/>
            <person name="Piganeau G."/>
            <person name="Jancek S."/>
            <person name="Heijde M."/>
            <person name="Jabbari K."/>
            <person name="Bowler C."/>
            <person name="Lohr M."/>
            <person name="Robbens S."/>
            <person name="Werner G."/>
            <person name="Dubchak I."/>
            <person name="Pazour G.J."/>
            <person name="Ren Q."/>
            <person name="Paulsen I."/>
            <person name="Delwiche C."/>
            <person name="Schmutz J."/>
            <person name="Rokhsar D."/>
            <person name="Van de Peer Y."/>
            <person name="Moreau H."/>
            <person name="Grigoriev I.V."/>
        </authorList>
    </citation>
    <scope>NUCLEOTIDE SEQUENCE [LARGE SCALE GENOMIC DNA]</scope>
    <source>
        <strain evidence="3 4">CCE9901</strain>
    </source>
</reference>
<dbReference type="HOGENOM" id="CLU_765899_0_0_1"/>
<feature type="compositionally biased region" description="Basic and acidic residues" evidence="2">
    <location>
        <begin position="21"/>
        <end position="43"/>
    </location>
</feature>
<name>A4S5C4_OSTLU</name>
<dbReference type="Gramene" id="ABO99042">
    <property type="protein sequence ID" value="ABO99042"/>
    <property type="gene ID" value="OSTLU_26713"/>
</dbReference>
<keyword evidence="1" id="KW-0175">Coiled coil</keyword>
<gene>
    <name evidence="3" type="ORF">OSTLU_26713</name>
</gene>
<dbReference type="Proteomes" id="UP000001568">
    <property type="component" value="Chromosome 12"/>
</dbReference>
<feature type="compositionally biased region" description="Basic and acidic residues" evidence="2">
    <location>
        <begin position="71"/>
        <end position="153"/>
    </location>
</feature>
<feature type="compositionally biased region" description="Acidic residues" evidence="2">
    <location>
        <begin position="44"/>
        <end position="60"/>
    </location>
</feature>
<evidence type="ECO:0000256" key="1">
    <source>
        <dbReference type="SAM" id="Coils"/>
    </source>
</evidence>
<feature type="region of interest" description="Disordered" evidence="2">
    <location>
        <begin position="231"/>
        <end position="260"/>
    </location>
</feature>
<dbReference type="EMBL" id="CP000592">
    <property type="protein sequence ID" value="ABO99042.1"/>
    <property type="molecule type" value="Genomic_DNA"/>
</dbReference>
<evidence type="ECO:0000313" key="4">
    <source>
        <dbReference type="Proteomes" id="UP000001568"/>
    </source>
</evidence>
<feature type="coiled-coil region" evidence="1">
    <location>
        <begin position="315"/>
        <end position="342"/>
    </location>
</feature>
<accession>A4S5C4</accession>
<dbReference type="OMA" id="RTREMEY"/>
<proteinExistence type="predicted"/>
<feature type="region of interest" description="Disordered" evidence="2">
    <location>
        <begin position="1"/>
        <end position="165"/>
    </location>
</feature>
<dbReference type="GeneID" id="5004818"/>
<dbReference type="KEGG" id="olu:OSTLU_26713"/>
<sequence>MDDSFASARGELEDDGDGDDDRARVDGARRRVDGARASGREGDDFGDDDDEDDEDDDDDVGALLASTTRSLTEKLRQTCDALRESERRRTRGEEDAAAARRATRDASDALEREREARLDAERRARDAERALDETRTRGAGDVESLRRELREARTAGTNRAEADARAYDVAEARAVASVAVADLERARREFAKEWRTREMEYEATVRDLERRVSSLNARLAATSDDVERALERASARRHSTPSPTMKSPPSKMASPQSVDVGELRERLSEEQESRVATHAKILDLCRGRREMAREILDLSSCDVGRGEAENTHTALARARAHRAEAEALAAALAERVDVLERARVVDLRDLAAATASLASPIA</sequence>
<dbReference type="AlphaFoldDB" id="A4S5C4"/>
<keyword evidence="4" id="KW-1185">Reference proteome</keyword>
<evidence type="ECO:0000313" key="3">
    <source>
        <dbReference type="EMBL" id="ABO99042.1"/>
    </source>
</evidence>
<evidence type="ECO:0000256" key="2">
    <source>
        <dbReference type="SAM" id="MobiDB-lite"/>
    </source>
</evidence>
<dbReference type="RefSeq" id="XP_001420749.1">
    <property type="nucleotide sequence ID" value="XM_001420712.1"/>
</dbReference>